<dbReference type="AlphaFoldDB" id="A0A7X0HT73"/>
<dbReference type="PANTHER" id="PTHR33931">
    <property type="entry name" value="HOLIN-LIKE PROTEIN CIDA-RELATED"/>
    <property type="match status" value="1"/>
</dbReference>
<evidence type="ECO:0000256" key="1">
    <source>
        <dbReference type="ARBA" id="ARBA00004651"/>
    </source>
</evidence>
<feature type="transmembrane region" description="Helical" evidence="6">
    <location>
        <begin position="61"/>
        <end position="80"/>
    </location>
</feature>
<dbReference type="RefSeq" id="WP_184527403.1">
    <property type="nucleotide sequence ID" value="NZ_JACHGK010000011.1"/>
</dbReference>
<dbReference type="Proteomes" id="UP000531594">
    <property type="component" value="Unassembled WGS sequence"/>
</dbReference>
<evidence type="ECO:0000256" key="2">
    <source>
        <dbReference type="ARBA" id="ARBA00022475"/>
    </source>
</evidence>
<dbReference type="EMBL" id="JACHGK010000011">
    <property type="protein sequence ID" value="MBB6446408.1"/>
    <property type="molecule type" value="Genomic_DNA"/>
</dbReference>
<dbReference type="Pfam" id="PF03788">
    <property type="entry name" value="LrgA"/>
    <property type="match status" value="1"/>
</dbReference>
<dbReference type="InterPro" id="IPR005538">
    <property type="entry name" value="LrgA/CidA"/>
</dbReference>
<keyword evidence="5 6" id="KW-0472">Membrane</keyword>
<comment type="subcellular location">
    <subcellularLocation>
        <location evidence="1">Cell membrane</location>
        <topology evidence="1">Multi-pass membrane protein</topology>
    </subcellularLocation>
</comment>
<evidence type="ECO:0000313" key="7">
    <source>
        <dbReference type="EMBL" id="MBB6446408.1"/>
    </source>
</evidence>
<evidence type="ECO:0000313" key="8">
    <source>
        <dbReference type="Proteomes" id="UP000531594"/>
    </source>
</evidence>
<organism evidence="7 8">
    <name type="scientific">Bacillus benzoevorans</name>
    <dbReference type="NCBI Taxonomy" id="1456"/>
    <lineage>
        <taxon>Bacteria</taxon>
        <taxon>Bacillati</taxon>
        <taxon>Bacillota</taxon>
        <taxon>Bacilli</taxon>
        <taxon>Bacillales</taxon>
        <taxon>Bacillaceae</taxon>
        <taxon>Bacillus</taxon>
    </lineage>
</organism>
<sequence>MKLITIIIQILVIYIFLFLGTAIKAVVSLPIPASMIGLLLLLLALKLGVVKLEWIEQGGNWLLAELMLFFVPSAVGIVNYDEIFSWQGFESVLLIGISTCIVIASTAYIAEKINNRKGSEITR</sequence>
<feature type="transmembrane region" description="Helical" evidence="6">
    <location>
        <begin position="31"/>
        <end position="49"/>
    </location>
</feature>
<comment type="caution">
    <text evidence="7">The sequence shown here is derived from an EMBL/GenBank/DDBJ whole genome shotgun (WGS) entry which is preliminary data.</text>
</comment>
<dbReference type="NCBIfam" id="NF002460">
    <property type="entry name" value="PRK01658.1"/>
    <property type="match status" value="1"/>
</dbReference>
<evidence type="ECO:0000256" key="5">
    <source>
        <dbReference type="ARBA" id="ARBA00023136"/>
    </source>
</evidence>
<keyword evidence="4 6" id="KW-1133">Transmembrane helix</keyword>
<reference evidence="7 8" key="1">
    <citation type="submission" date="2020-08" db="EMBL/GenBank/DDBJ databases">
        <title>Genomic Encyclopedia of Type Strains, Phase IV (KMG-IV): sequencing the most valuable type-strain genomes for metagenomic binning, comparative biology and taxonomic classification.</title>
        <authorList>
            <person name="Goeker M."/>
        </authorList>
    </citation>
    <scope>NUCLEOTIDE SEQUENCE [LARGE SCALE GENOMIC DNA]</scope>
    <source>
        <strain evidence="7 8">DSM 5391</strain>
    </source>
</reference>
<dbReference type="PANTHER" id="PTHR33931:SF2">
    <property type="entry name" value="HOLIN-LIKE PROTEIN CIDA"/>
    <property type="match status" value="1"/>
</dbReference>
<keyword evidence="2" id="KW-1003">Cell membrane</keyword>
<accession>A0A7X0HT73</accession>
<evidence type="ECO:0000256" key="6">
    <source>
        <dbReference type="SAM" id="Phobius"/>
    </source>
</evidence>
<gene>
    <name evidence="7" type="ORF">HNR53_003067</name>
</gene>
<dbReference type="GO" id="GO:0005886">
    <property type="term" value="C:plasma membrane"/>
    <property type="evidence" value="ECO:0007669"/>
    <property type="project" value="UniProtKB-SubCell"/>
</dbReference>
<protein>
    <submittedName>
        <fullName evidence="7">Holin-like protein</fullName>
    </submittedName>
</protein>
<feature type="transmembrane region" description="Helical" evidence="6">
    <location>
        <begin position="7"/>
        <end position="25"/>
    </location>
</feature>
<evidence type="ECO:0000256" key="4">
    <source>
        <dbReference type="ARBA" id="ARBA00022989"/>
    </source>
</evidence>
<feature type="transmembrane region" description="Helical" evidence="6">
    <location>
        <begin position="92"/>
        <end position="110"/>
    </location>
</feature>
<keyword evidence="3 6" id="KW-0812">Transmembrane</keyword>
<proteinExistence type="predicted"/>
<keyword evidence="8" id="KW-1185">Reference proteome</keyword>
<evidence type="ECO:0000256" key="3">
    <source>
        <dbReference type="ARBA" id="ARBA00022692"/>
    </source>
</evidence>
<name>A0A7X0HT73_9BACI</name>